<dbReference type="SUPFAM" id="SSF161098">
    <property type="entry name" value="MetI-like"/>
    <property type="match status" value="1"/>
</dbReference>
<dbReference type="InterPro" id="IPR050366">
    <property type="entry name" value="BP-dependent_transpt_permease"/>
</dbReference>
<reference evidence="9" key="1">
    <citation type="submission" date="2018-05" db="EMBL/GenBank/DDBJ databases">
        <authorList>
            <person name="Lanie J.A."/>
            <person name="Ng W.-L."/>
            <person name="Kazmierczak K.M."/>
            <person name="Andrzejewski T.M."/>
            <person name="Davidsen T.M."/>
            <person name="Wayne K.J."/>
            <person name="Tettelin H."/>
            <person name="Glass J.I."/>
            <person name="Rusch D."/>
            <person name="Podicherti R."/>
            <person name="Tsui H.-C.T."/>
            <person name="Winkler M.E."/>
        </authorList>
    </citation>
    <scope>NUCLEOTIDE SEQUENCE</scope>
</reference>
<evidence type="ECO:0000256" key="6">
    <source>
        <dbReference type="ARBA" id="ARBA00023136"/>
    </source>
</evidence>
<evidence type="ECO:0000313" key="9">
    <source>
        <dbReference type="EMBL" id="SVB61752.1"/>
    </source>
</evidence>
<dbReference type="PROSITE" id="PS50928">
    <property type="entry name" value="ABC_TM1"/>
    <property type="match status" value="1"/>
</dbReference>
<dbReference type="InterPro" id="IPR035906">
    <property type="entry name" value="MetI-like_sf"/>
</dbReference>
<feature type="transmembrane region" description="Helical" evidence="7">
    <location>
        <begin position="156"/>
        <end position="185"/>
    </location>
</feature>
<gene>
    <name evidence="9" type="ORF">METZ01_LOCUS214606</name>
</gene>
<keyword evidence="6 7" id="KW-0472">Membrane</keyword>
<dbReference type="PANTHER" id="PTHR43386">
    <property type="entry name" value="OLIGOPEPTIDE TRANSPORT SYSTEM PERMEASE PROTEIN APPC"/>
    <property type="match status" value="1"/>
</dbReference>
<evidence type="ECO:0000259" key="8">
    <source>
        <dbReference type="PROSITE" id="PS50928"/>
    </source>
</evidence>
<evidence type="ECO:0000256" key="3">
    <source>
        <dbReference type="ARBA" id="ARBA00022475"/>
    </source>
</evidence>
<evidence type="ECO:0000256" key="5">
    <source>
        <dbReference type="ARBA" id="ARBA00022989"/>
    </source>
</evidence>
<evidence type="ECO:0000256" key="1">
    <source>
        <dbReference type="ARBA" id="ARBA00004651"/>
    </source>
</evidence>
<feature type="domain" description="ABC transmembrane type-1" evidence="8">
    <location>
        <begin position="35"/>
        <end position="226"/>
    </location>
</feature>
<evidence type="ECO:0000256" key="7">
    <source>
        <dbReference type="SAM" id="Phobius"/>
    </source>
</evidence>
<accession>A0A382FGI4</accession>
<dbReference type="GO" id="GO:0055085">
    <property type="term" value="P:transmembrane transport"/>
    <property type="evidence" value="ECO:0007669"/>
    <property type="project" value="InterPro"/>
</dbReference>
<dbReference type="AlphaFoldDB" id="A0A382FGI4"/>
<dbReference type="Pfam" id="PF00528">
    <property type="entry name" value="BPD_transp_1"/>
    <property type="match status" value="1"/>
</dbReference>
<dbReference type="Gene3D" id="1.10.3720.10">
    <property type="entry name" value="MetI-like"/>
    <property type="match status" value="1"/>
</dbReference>
<proteinExistence type="predicted"/>
<name>A0A382FGI4_9ZZZZ</name>
<keyword evidence="2" id="KW-0813">Transport</keyword>
<keyword evidence="5 7" id="KW-1133">Transmembrane helix</keyword>
<dbReference type="InterPro" id="IPR000515">
    <property type="entry name" value="MetI-like"/>
</dbReference>
<feature type="transmembrane region" description="Helical" evidence="7">
    <location>
        <begin position="205"/>
        <end position="226"/>
    </location>
</feature>
<comment type="subcellular location">
    <subcellularLocation>
        <location evidence="1">Cell membrane</location>
        <topology evidence="1">Multi-pass membrane protein</topology>
    </subcellularLocation>
</comment>
<feature type="transmembrane region" description="Helical" evidence="7">
    <location>
        <begin position="99"/>
        <end position="117"/>
    </location>
</feature>
<keyword evidence="4 7" id="KW-0812">Transmembrane</keyword>
<keyword evidence="3" id="KW-1003">Cell membrane</keyword>
<feature type="transmembrane region" description="Helical" evidence="7">
    <location>
        <begin position="39"/>
        <end position="62"/>
    </location>
</feature>
<dbReference type="PANTHER" id="PTHR43386:SF1">
    <property type="entry name" value="D,D-DIPEPTIDE TRANSPORT SYSTEM PERMEASE PROTEIN DDPC-RELATED"/>
    <property type="match status" value="1"/>
</dbReference>
<sequence length="239" mass="26408">MRVDLRSMRLPPSFLHWFGTDNTGRDVFTRVLFGGRVSIFIGLGSAILSALVGIAVGCYAGYKGGWIDLIALRTSEIFMSFPQIILVLLLVSITGQSLFNLMAIFIVTGWGGMYRLARARMLSLREEEYVQALRSFGLSTFTICYKHMLPNALSPIMVNITLSTAMFILTEAGLSFLGLGVPLNIPTWGNILNVAQDILVLQNYWWMWGPVGLIISVFVLCVNFIGDGLRDSTDPSQQG</sequence>
<dbReference type="GO" id="GO:0005886">
    <property type="term" value="C:plasma membrane"/>
    <property type="evidence" value="ECO:0007669"/>
    <property type="project" value="UniProtKB-SubCell"/>
</dbReference>
<dbReference type="EMBL" id="UINC01049681">
    <property type="protein sequence ID" value="SVB61752.1"/>
    <property type="molecule type" value="Genomic_DNA"/>
</dbReference>
<evidence type="ECO:0000256" key="2">
    <source>
        <dbReference type="ARBA" id="ARBA00022448"/>
    </source>
</evidence>
<protein>
    <recommendedName>
        <fullName evidence="8">ABC transmembrane type-1 domain-containing protein</fullName>
    </recommendedName>
</protein>
<dbReference type="CDD" id="cd06261">
    <property type="entry name" value="TM_PBP2"/>
    <property type="match status" value="1"/>
</dbReference>
<organism evidence="9">
    <name type="scientific">marine metagenome</name>
    <dbReference type="NCBI Taxonomy" id="408172"/>
    <lineage>
        <taxon>unclassified sequences</taxon>
        <taxon>metagenomes</taxon>
        <taxon>ecological metagenomes</taxon>
    </lineage>
</organism>
<evidence type="ECO:0000256" key="4">
    <source>
        <dbReference type="ARBA" id="ARBA00022692"/>
    </source>
</evidence>